<reference evidence="6" key="1">
    <citation type="submission" date="2020-05" db="EMBL/GenBank/DDBJ databases">
        <authorList>
            <person name="Chiriac C."/>
            <person name="Salcher M."/>
            <person name="Ghai R."/>
            <person name="Kavagutti S V."/>
        </authorList>
    </citation>
    <scope>NUCLEOTIDE SEQUENCE</scope>
</reference>
<evidence type="ECO:0000256" key="4">
    <source>
        <dbReference type="ARBA" id="ARBA00023136"/>
    </source>
</evidence>
<dbReference type="GO" id="GO:0016020">
    <property type="term" value="C:membrane"/>
    <property type="evidence" value="ECO:0007669"/>
    <property type="project" value="UniProtKB-SubCell"/>
</dbReference>
<feature type="transmembrane region" description="Helical" evidence="5">
    <location>
        <begin position="216"/>
        <end position="236"/>
    </location>
</feature>
<evidence type="ECO:0000256" key="2">
    <source>
        <dbReference type="ARBA" id="ARBA00022692"/>
    </source>
</evidence>
<sequence length="245" mass="27436">MRRALLSPIAIGLSLLTLLTIAGCAKAGFWQYHRGVVRHEANSQVKANIALPVLTESEFNSIVNDSTALQKNQWRTVSVTGTFIPEHELLLRNRYVEGKYGFGVITLFKSNAGQSFWVDRGWIQAGKDAKTPPNVERTSTGQIEISARLRTNDLNNRVKGSFFALPSNGKTELQKWDSSQSVKTADFSLDLMQASNPLLTPQFPNPLPELTDGPHFAYALQWLLFAFLALFGRILIFREELRSNK</sequence>
<comment type="subcellular location">
    <subcellularLocation>
        <location evidence="1">Membrane</location>
    </subcellularLocation>
</comment>
<keyword evidence="4 5" id="KW-0472">Membrane</keyword>
<evidence type="ECO:0000256" key="5">
    <source>
        <dbReference type="SAM" id="Phobius"/>
    </source>
</evidence>
<dbReference type="PROSITE" id="PS50895">
    <property type="entry name" value="SURF1"/>
    <property type="match status" value="1"/>
</dbReference>
<accession>A0A6J6WSS3</accession>
<gene>
    <name evidence="6" type="ORF">UFOPK2982_00289</name>
</gene>
<evidence type="ECO:0000256" key="1">
    <source>
        <dbReference type="ARBA" id="ARBA00004370"/>
    </source>
</evidence>
<dbReference type="PANTHER" id="PTHR23427:SF2">
    <property type="entry name" value="SURFEIT LOCUS PROTEIN 1"/>
    <property type="match status" value="1"/>
</dbReference>
<dbReference type="PROSITE" id="PS51257">
    <property type="entry name" value="PROKAR_LIPOPROTEIN"/>
    <property type="match status" value="1"/>
</dbReference>
<dbReference type="EMBL" id="CAFAAE010000023">
    <property type="protein sequence ID" value="CAB4787119.1"/>
    <property type="molecule type" value="Genomic_DNA"/>
</dbReference>
<dbReference type="InterPro" id="IPR045214">
    <property type="entry name" value="Surf1/Surf4"/>
</dbReference>
<evidence type="ECO:0000313" key="6">
    <source>
        <dbReference type="EMBL" id="CAB4787119.1"/>
    </source>
</evidence>
<keyword evidence="2 5" id="KW-0812">Transmembrane</keyword>
<dbReference type="Pfam" id="PF02104">
    <property type="entry name" value="SURF1"/>
    <property type="match status" value="1"/>
</dbReference>
<evidence type="ECO:0000256" key="3">
    <source>
        <dbReference type="ARBA" id="ARBA00022989"/>
    </source>
</evidence>
<keyword evidence="3 5" id="KW-1133">Transmembrane helix</keyword>
<name>A0A6J6WSS3_9ZZZZ</name>
<dbReference type="InterPro" id="IPR002994">
    <property type="entry name" value="Surf1/Shy1"/>
</dbReference>
<proteinExistence type="predicted"/>
<organism evidence="6">
    <name type="scientific">freshwater metagenome</name>
    <dbReference type="NCBI Taxonomy" id="449393"/>
    <lineage>
        <taxon>unclassified sequences</taxon>
        <taxon>metagenomes</taxon>
        <taxon>ecological metagenomes</taxon>
    </lineage>
</organism>
<dbReference type="PANTHER" id="PTHR23427">
    <property type="entry name" value="SURFEIT LOCUS PROTEIN"/>
    <property type="match status" value="1"/>
</dbReference>
<dbReference type="CDD" id="cd06662">
    <property type="entry name" value="SURF1"/>
    <property type="match status" value="1"/>
</dbReference>
<protein>
    <submittedName>
        <fullName evidence="6">Unannotated protein</fullName>
    </submittedName>
</protein>
<dbReference type="AlphaFoldDB" id="A0A6J6WSS3"/>